<dbReference type="GO" id="GO:0006298">
    <property type="term" value="P:mismatch repair"/>
    <property type="evidence" value="ECO:0007669"/>
    <property type="project" value="TreeGrafter"/>
</dbReference>
<dbReference type="GO" id="GO:0032259">
    <property type="term" value="P:methylation"/>
    <property type="evidence" value="ECO:0007669"/>
    <property type="project" value="UniProtKB-KW"/>
</dbReference>
<dbReference type="RefSeq" id="WP_129241234.1">
    <property type="nucleotide sequence ID" value="NZ_UFQC01000011.1"/>
</dbReference>
<keyword evidence="1 4" id="KW-0489">Methyltransferase</keyword>
<evidence type="ECO:0000256" key="1">
    <source>
        <dbReference type="ARBA" id="ARBA00022603"/>
    </source>
</evidence>
<evidence type="ECO:0000256" key="3">
    <source>
        <dbReference type="ARBA" id="ARBA00022691"/>
    </source>
</evidence>
<dbReference type="InterPro" id="IPR012327">
    <property type="entry name" value="MeTrfase_D12"/>
</dbReference>
<dbReference type="GO" id="GO:0009007">
    <property type="term" value="F:site-specific DNA-methyltransferase (adenine-specific) activity"/>
    <property type="evidence" value="ECO:0007669"/>
    <property type="project" value="UniProtKB-EC"/>
</dbReference>
<dbReference type="EC" id="2.1.1.72" evidence="4"/>
<dbReference type="Gene3D" id="3.40.50.150">
    <property type="entry name" value="Vaccinia Virus protein VP39"/>
    <property type="match status" value="2"/>
</dbReference>
<gene>
    <name evidence="4" type="primary">dam</name>
    <name evidence="4" type="ORF">AVE30378_02538</name>
</gene>
<name>A0A446CHM8_9BURK</name>
<dbReference type="Proteomes" id="UP000289465">
    <property type="component" value="Unassembled WGS sequence"/>
</dbReference>
<dbReference type="InterPro" id="IPR012263">
    <property type="entry name" value="M_m6A_EcoRV"/>
</dbReference>
<dbReference type="PIRSF" id="PIRSF000398">
    <property type="entry name" value="M_m6A_EcoRV"/>
    <property type="match status" value="1"/>
</dbReference>
<reference evidence="4 5" key="1">
    <citation type="submission" date="2018-07" db="EMBL/GenBank/DDBJ databases">
        <authorList>
            <person name="Peeters C."/>
        </authorList>
    </citation>
    <scope>NUCLEOTIDE SEQUENCE [LARGE SCALE GENOMIC DNA]</scope>
    <source>
        <strain evidence="4 5">LMG 30378</strain>
    </source>
</reference>
<dbReference type="InterPro" id="IPR029063">
    <property type="entry name" value="SAM-dependent_MTases_sf"/>
</dbReference>
<sequence length="274" mass="30961">MTPKRPLVRYHGGKWRLAPWIIQHLPPHRCYVEPFGGGASVLLRKPRAYAEVYNDLDGEIVNLFRVARDDGERLARACELTPFARAEFDTAYDSADDPVEQARRTVFRSFSGFGSAAVTGQSSGFRANSNRSGTTPAHDWMNYPDCLRQLVQRLRGVVIENRDAVECMARHDGPETLHYVDPPYVHSTRSFRARSHCYRHEMNDDQHEALASALHKLQGMVVLSGYRCDLYDRLYSGWTRIDGRAHADGARPRVESLWLSPSVPSASLFPSEGT</sequence>
<evidence type="ECO:0000313" key="5">
    <source>
        <dbReference type="Proteomes" id="UP000289465"/>
    </source>
</evidence>
<dbReference type="OrthoDB" id="9805629at2"/>
<dbReference type="SUPFAM" id="SSF53335">
    <property type="entry name" value="S-adenosyl-L-methionine-dependent methyltransferases"/>
    <property type="match status" value="1"/>
</dbReference>
<keyword evidence="3" id="KW-0949">S-adenosyl-L-methionine</keyword>
<proteinExistence type="predicted"/>
<dbReference type="PANTHER" id="PTHR30481:SF4">
    <property type="entry name" value="SITE-SPECIFIC DNA-METHYLTRANSFERASE (ADENINE-SPECIFIC)"/>
    <property type="match status" value="1"/>
</dbReference>
<dbReference type="PANTHER" id="PTHR30481">
    <property type="entry name" value="DNA ADENINE METHYLASE"/>
    <property type="match status" value="1"/>
</dbReference>
<dbReference type="GO" id="GO:0009307">
    <property type="term" value="P:DNA restriction-modification system"/>
    <property type="evidence" value="ECO:0007669"/>
    <property type="project" value="InterPro"/>
</dbReference>
<evidence type="ECO:0000256" key="2">
    <source>
        <dbReference type="ARBA" id="ARBA00022679"/>
    </source>
</evidence>
<accession>A0A446CHM8</accession>
<keyword evidence="2 4" id="KW-0808">Transferase</keyword>
<dbReference type="Pfam" id="PF02086">
    <property type="entry name" value="MethyltransfD12"/>
    <property type="match status" value="1"/>
</dbReference>
<organism evidence="4 5">
    <name type="scientific">Achromobacter veterisilvae</name>
    <dbReference type="NCBI Taxonomy" id="2069367"/>
    <lineage>
        <taxon>Bacteria</taxon>
        <taxon>Pseudomonadati</taxon>
        <taxon>Pseudomonadota</taxon>
        <taxon>Betaproteobacteria</taxon>
        <taxon>Burkholderiales</taxon>
        <taxon>Alcaligenaceae</taxon>
        <taxon>Achromobacter</taxon>
    </lineage>
</organism>
<dbReference type="AlphaFoldDB" id="A0A446CHM8"/>
<protein>
    <submittedName>
        <fullName evidence="4">DNA adenine methylase</fullName>
        <ecNumber evidence="4">2.1.1.72</ecNumber>
    </submittedName>
</protein>
<evidence type="ECO:0000313" key="4">
    <source>
        <dbReference type="EMBL" id="SSW67273.1"/>
    </source>
</evidence>
<dbReference type="GO" id="GO:1904047">
    <property type="term" value="F:S-adenosyl-L-methionine binding"/>
    <property type="evidence" value="ECO:0007669"/>
    <property type="project" value="TreeGrafter"/>
</dbReference>
<dbReference type="EMBL" id="UFQC01000011">
    <property type="protein sequence ID" value="SSW67273.1"/>
    <property type="molecule type" value="Genomic_DNA"/>
</dbReference>
<dbReference type="PRINTS" id="PR00505">
    <property type="entry name" value="D12N6MTFRASE"/>
</dbReference>
<dbReference type="GO" id="GO:0043565">
    <property type="term" value="F:sequence-specific DNA binding"/>
    <property type="evidence" value="ECO:0007669"/>
    <property type="project" value="TreeGrafter"/>
</dbReference>